<dbReference type="Pfam" id="PF05630">
    <property type="entry name" value="NPP1"/>
    <property type="match status" value="1"/>
</dbReference>
<dbReference type="EMBL" id="BSXW01000138">
    <property type="protein sequence ID" value="GMF13017.1"/>
    <property type="molecule type" value="Genomic_DNA"/>
</dbReference>
<proteinExistence type="inferred from homology"/>
<keyword evidence="3" id="KW-0964">Secreted</keyword>
<gene>
    <name evidence="5" type="ORF">Plil01_000354200</name>
    <name evidence="6" type="ORF">Plil01_000924500</name>
</gene>
<accession>A0A9W6TZK5</accession>
<keyword evidence="7" id="KW-1185">Reference proteome</keyword>
<comment type="similarity">
    <text evidence="2">Belongs to the Necrosis inducing protein (NPP1) family.</text>
</comment>
<evidence type="ECO:0000256" key="1">
    <source>
        <dbReference type="ARBA" id="ARBA00004613"/>
    </source>
</evidence>
<organism evidence="6 7">
    <name type="scientific">Phytophthora lilii</name>
    <dbReference type="NCBI Taxonomy" id="2077276"/>
    <lineage>
        <taxon>Eukaryota</taxon>
        <taxon>Sar</taxon>
        <taxon>Stramenopiles</taxon>
        <taxon>Oomycota</taxon>
        <taxon>Peronosporomycetes</taxon>
        <taxon>Peronosporales</taxon>
        <taxon>Peronosporaceae</taxon>
        <taxon>Phytophthora</taxon>
    </lineage>
</organism>
<dbReference type="InterPro" id="IPR008701">
    <property type="entry name" value="NPP1"/>
</dbReference>
<dbReference type="GO" id="GO:0005576">
    <property type="term" value="C:extracellular region"/>
    <property type="evidence" value="ECO:0007669"/>
    <property type="project" value="UniProtKB-SubCell"/>
</dbReference>
<dbReference type="EMBL" id="BSXW01000458">
    <property type="protein sequence ID" value="GMF23010.1"/>
    <property type="molecule type" value="Genomic_DNA"/>
</dbReference>
<protein>
    <submittedName>
        <fullName evidence="6">Unnamed protein product</fullName>
    </submittedName>
</protein>
<sequence length="102" mass="11718">MGLSFSTSDVNFEKTVPISFANGTTPVLEHHLPKDWPAQLKFVPNSNAGDFQDLIMWEQLPDAAYTALNSNDFYEDFNPPMNDDNFKMLLERAWPSAYWKTK</sequence>
<evidence type="ECO:0000313" key="5">
    <source>
        <dbReference type="EMBL" id="GMF13017.1"/>
    </source>
</evidence>
<evidence type="ECO:0000256" key="3">
    <source>
        <dbReference type="ARBA" id="ARBA00022525"/>
    </source>
</evidence>
<evidence type="ECO:0000313" key="6">
    <source>
        <dbReference type="EMBL" id="GMF23010.1"/>
    </source>
</evidence>
<keyword evidence="4" id="KW-0843">Virulence</keyword>
<reference evidence="6" key="1">
    <citation type="submission" date="2023-04" db="EMBL/GenBank/DDBJ databases">
        <title>Phytophthora lilii NBRC 32176.</title>
        <authorList>
            <person name="Ichikawa N."/>
            <person name="Sato H."/>
            <person name="Tonouchi N."/>
        </authorList>
    </citation>
    <scope>NUCLEOTIDE SEQUENCE</scope>
    <source>
        <strain evidence="6">NBRC 32176</strain>
    </source>
</reference>
<evidence type="ECO:0000256" key="2">
    <source>
        <dbReference type="ARBA" id="ARBA00009520"/>
    </source>
</evidence>
<evidence type="ECO:0000256" key="4">
    <source>
        <dbReference type="ARBA" id="ARBA00023026"/>
    </source>
</evidence>
<evidence type="ECO:0000313" key="7">
    <source>
        <dbReference type="Proteomes" id="UP001165083"/>
    </source>
</evidence>
<dbReference type="PANTHER" id="PTHR33657">
    <property type="entry name" value="DOMAIN PROTEIN, PUTATIVE (AFU_ORTHOLOGUE AFUA_5G00600)-RELATED"/>
    <property type="match status" value="1"/>
</dbReference>
<comment type="subcellular location">
    <subcellularLocation>
        <location evidence="1">Secreted</location>
    </subcellularLocation>
</comment>
<dbReference type="PANTHER" id="PTHR33657:SF8">
    <property type="entry name" value="DOMAIN PROTEIN, PUTATIVE (AFU_ORTHOLOGUE AFUA_5G00600)-RELATED"/>
    <property type="match status" value="1"/>
</dbReference>
<dbReference type="AlphaFoldDB" id="A0A9W6TZK5"/>
<dbReference type="OrthoDB" id="89086at2759"/>
<dbReference type="Proteomes" id="UP001165083">
    <property type="component" value="Unassembled WGS sequence"/>
</dbReference>
<name>A0A9W6TZK5_9STRA</name>
<comment type="caution">
    <text evidence="6">The sequence shown here is derived from an EMBL/GenBank/DDBJ whole genome shotgun (WGS) entry which is preliminary data.</text>
</comment>